<dbReference type="CDD" id="cd01172">
    <property type="entry name" value="RfaE_like"/>
    <property type="match status" value="1"/>
</dbReference>
<dbReference type="Pfam" id="PF00294">
    <property type="entry name" value="PfkB"/>
    <property type="match status" value="1"/>
</dbReference>
<proteinExistence type="predicted"/>
<feature type="domain" description="Carbohydrate kinase PfkB" evidence="3">
    <location>
        <begin position="16"/>
        <end position="318"/>
    </location>
</feature>
<dbReference type="EMBL" id="SOBK01000007">
    <property type="protein sequence ID" value="TDT87829.1"/>
    <property type="molecule type" value="Genomic_DNA"/>
</dbReference>
<dbReference type="Proteomes" id="UP000295506">
    <property type="component" value="Unassembled WGS sequence"/>
</dbReference>
<dbReference type="GO" id="GO:0016773">
    <property type="term" value="F:phosphotransferase activity, alcohol group as acceptor"/>
    <property type="evidence" value="ECO:0007669"/>
    <property type="project" value="InterPro"/>
</dbReference>
<dbReference type="GO" id="GO:0005829">
    <property type="term" value="C:cytosol"/>
    <property type="evidence" value="ECO:0007669"/>
    <property type="project" value="TreeGrafter"/>
</dbReference>
<dbReference type="RefSeq" id="WP_066799991.1">
    <property type="nucleotide sequence ID" value="NZ_CP014206.1"/>
</dbReference>
<reference evidence="4 6" key="1">
    <citation type="journal article" date="2016" name="Front. Microbiol.">
        <title>Genome Sequence of the Piezophilic, Mesophilic Sulfate-Reducing Bacterium Desulfovibrio indicus J2T.</title>
        <authorList>
            <person name="Cao J."/>
            <person name="Maignien L."/>
            <person name="Shao Z."/>
            <person name="Alain K."/>
            <person name="Jebbar M."/>
        </authorList>
    </citation>
    <scope>NUCLEOTIDE SEQUENCE [LARGE SCALE GENOMIC DNA]</scope>
    <source>
        <strain evidence="4 6">J2</strain>
    </source>
</reference>
<evidence type="ECO:0000313" key="4">
    <source>
        <dbReference type="EMBL" id="AMK10127.1"/>
    </source>
</evidence>
<dbReference type="InterPro" id="IPR011913">
    <property type="entry name" value="RfaE_dom_I"/>
</dbReference>
<sequence>MSHEMMLAAVESLKGHKVMIIGDLMLDHYLMGEVERISPEAPVPVVRVEKESFLLGGAGNVARNIADLGGLPLLIGTVGRDQNGGVLENLCTQAGLTTRLIHDGDRPTTVKTRIIAHNQQVVRVDQERVAPLSPDGMDRLFELLESTLDDYAVIILSDYGKGFICREFMDRFLPMIKGMPTPPKVLVDPKTVNYDLYQGVDLLTPNTKEAGEGASMVVTGRESVIEAGRAIFKRLNCRNLLITLGPDGMALFEGTDTIRHIPTFARKVFDVTGAGDTVIATTALGLASGMDLLTACTLANYAAGVVVAQVGAATASPADLKETIEELPEPKVTYWKE</sequence>
<dbReference type="InterPro" id="IPR002173">
    <property type="entry name" value="Carboh/pur_kinase_PfkB_CS"/>
</dbReference>
<dbReference type="Proteomes" id="UP000055611">
    <property type="component" value="Chromosome"/>
</dbReference>
<dbReference type="AlphaFoldDB" id="A0A126QK11"/>
<keyword evidence="2 5" id="KW-0418">Kinase</keyword>
<accession>A0A126QK11</accession>
<keyword evidence="6" id="KW-1185">Reference proteome</keyword>
<dbReference type="KEGG" id="dej:AWY79_02840"/>
<evidence type="ECO:0000313" key="6">
    <source>
        <dbReference type="Proteomes" id="UP000055611"/>
    </source>
</evidence>
<dbReference type="PANTHER" id="PTHR46969">
    <property type="entry name" value="BIFUNCTIONAL PROTEIN HLDE"/>
    <property type="match status" value="1"/>
</dbReference>
<dbReference type="GO" id="GO:0033786">
    <property type="term" value="F:heptose-1-phosphate adenylyltransferase activity"/>
    <property type="evidence" value="ECO:0007669"/>
    <property type="project" value="TreeGrafter"/>
</dbReference>
<name>A0A126QK11_9BACT</name>
<dbReference type="SUPFAM" id="SSF53613">
    <property type="entry name" value="Ribokinase-like"/>
    <property type="match status" value="1"/>
</dbReference>
<dbReference type="InterPro" id="IPR029056">
    <property type="entry name" value="Ribokinase-like"/>
</dbReference>
<organism evidence="5 7">
    <name type="scientific">Pseudodesulfovibrio indicus</name>
    <dbReference type="NCBI Taxonomy" id="1716143"/>
    <lineage>
        <taxon>Bacteria</taxon>
        <taxon>Pseudomonadati</taxon>
        <taxon>Thermodesulfobacteriota</taxon>
        <taxon>Desulfovibrionia</taxon>
        <taxon>Desulfovibrionales</taxon>
        <taxon>Desulfovibrionaceae</taxon>
    </lineage>
</organism>
<dbReference type="PANTHER" id="PTHR46969:SF1">
    <property type="entry name" value="BIFUNCTIONAL PROTEIN HLDE"/>
    <property type="match status" value="1"/>
</dbReference>
<dbReference type="GO" id="GO:0033785">
    <property type="term" value="F:heptose 7-phosphate kinase activity"/>
    <property type="evidence" value="ECO:0007669"/>
    <property type="project" value="TreeGrafter"/>
</dbReference>
<evidence type="ECO:0000259" key="3">
    <source>
        <dbReference type="Pfam" id="PF00294"/>
    </source>
</evidence>
<dbReference type="FunFam" id="3.40.1190.20:FF:000002">
    <property type="entry name" value="Bifunctional protein HldE"/>
    <property type="match status" value="1"/>
</dbReference>
<protein>
    <submittedName>
        <fullName evidence="4">ADP-heptose synthase</fullName>
    </submittedName>
    <submittedName>
        <fullName evidence="5">RfaE bifunctional protein kinase chain/domain</fullName>
    </submittedName>
</protein>
<evidence type="ECO:0000256" key="2">
    <source>
        <dbReference type="ARBA" id="ARBA00022777"/>
    </source>
</evidence>
<keyword evidence="1" id="KW-0808">Transferase</keyword>
<evidence type="ECO:0000313" key="5">
    <source>
        <dbReference type="EMBL" id="TDT87829.1"/>
    </source>
</evidence>
<dbReference type="EMBL" id="CP014206">
    <property type="protein sequence ID" value="AMK10127.1"/>
    <property type="molecule type" value="Genomic_DNA"/>
</dbReference>
<evidence type="ECO:0000313" key="7">
    <source>
        <dbReference type="Proteomes" id="UP000295506"/>
    </source>
</evidence>
<dbReference type="InterPro" id="IPR011611">
    <property type="entry name" value="PfkB_dom"/>
</dbReference>
<dbReference type="PROSITE" id="PS00583">
    <property type="entry name" value="PFKB_KINASES_1"/>
    <property type="match status" value="1"/>
</dbReference>
<evidence type="ECO:0000256" key="1">
    <source>
        <dbReference type="ARBA" id="ARBA00022679"/>
    </source>
</evidence>
<dbReference type="NCBIfam" id="TIGR02198">
    <property type="entry name" value="rfaE_dom_I"/>
    <property type="match status" value="1"/>
</dbReference>
<dbReference type="Gene3D" id="3.40.1190.20">
    <property type="match status" value="1"/>
</dbReference>
<reference evidence="5 7" key="2">
    <citation type="submission" date="2019-03" db="EMBL/GenBank/DDBJ databases">
        <title>Genomic Encyclopedia of Type Strains, Phase IV (KMG-IV): sequencing the most valuable type-strain genomes for metagenomic binning, comparative biology and taxonomic classification.</title>
        <authorList>
            <person name="Goeker M."/>
        </authorList>
    </citation>
    <scope>NUCLEOTIDE SEQUENCE [LARGE SCALE GENOMIC DNA]</scope>
    <source>
        <strain evidence="5 7">DSM 101483</strain>
    </source>
</reference>
<gene>
    <name evidence="4" type="ORF">AWY79_02840</name>
    <name evidence="5" type="ORF">EDC59_10724</name>
</gene>